<accession>A0AA39UIH2</accession>
<reference evidence="2" key="1">
    <citation type="submission" date="2023-06" db="EMBL/GenBank/DDBJ databases">
        <authorList>
            <consortium name="Lawrence Berkeley National Laboratory"/>
            <person name="Ahrendt S."/>
            <person name="Sahu N."/>
            <person name="Indic B."/>
            <person name="Wong-Bajracharya J."/>
            <person name="Merenyi Z."/>
            <person name="Ke H.-M."/>
            <person name="Monk M."/>
            <person name="Kocsube S."/>
            <person name="Drula E."/>
            <person name="Lipzen A."/>
            <person name="Balint B."/>
            <person name="Henrissat B."/>
            <person name="Andreopoulos B."/>
            <person name="Martin F.M."/>
            <person name="Harder C.B."/>
            <person name="Rigling D."/>
            <person name="Ford K.L."/>
            <person name="Foster G.D."/>
            <person name="Pangilinan J."/>
            <person name="Papanicolaou A."/>
            <person name="Barry K."/>
            <person name="LaButti K."/>
            <person name="Viragh M."/>
            <person name="Koriabine M."/>
            <person name="Yan M."/>
            <person name="Riley R."/>
            <person name="Champramary S."/>
            <person name="Plett K.L."/>
            <person name="Tsai I.J."/>
            <person name="Slot J."/>
            <person name="Sipos G."/>
            <person name="Plett J."/>
            <person name="Nagy L.G."/>
            <person name="Grigoriev I.V."/>
        </authorList>
    </citation>
    <scope>NUCLEOTIDE SEQUENCE</scope>
    <source>
        <strain evidence="2">HWK02</strain>
    </source>
</reference>
<organism evidence="2 3">
    <name type="scientific">Armillaria luteobubalina</name>
    <dbReference type="NCBI Taxonomy" id="153913"/>
    <lineage>
        <taxon>Eukaryota</taxon>
        <taxon>Fungi</taxon>
        <taxon>Dikarya</taxon>
        <taxon>Basidiomycota</taxon>
        <taxon>Agaricomycotina</taxon>
        <taxon>Agaricomycetes</taxon>
        <taxon>Agaricomycetidae</taxon>
        <taxon>Agaricales</taxon>
        <taxon>Marasmiineae</taxon>
        <taxon>Physalacriaceae</taxon>
        <taxon>Armillaria</taxon>
    </lineage>
</organism>
<feature type="compositionally biased region" description="Low complexity" evidence="1">
    <location>
        <begin position="60"/>
        <end position="82"/>
    </location>
</feature>
<protein>
    <submittedName>
        <fullName evidence="2">Uncharacterized protein</fullName>
    </submittedName>
</protein>
<dbReference type="Proteomes" id="UP001175228">
    <property type="component" value="Unassembled WGS sequence"/>
</dbReference>
<gene>
    <name evidence="2" type="ORF">EDD18DRAFT_1361925</name>
</gene>
<feature type="region of interest" description="Disordered" evidence="1">
    <location>
        <begin position="60"/>
        <end position="87"/>
    </location>
</feature>
<dbReference type="AlphaFoldDB" id="A0AA39UIH2"/>
<name>A0AA39UIH2_9AGAR</name>
<proteinExistence type="predicted"/>
<keyword evidence="3" id="KW-1185">Reference proteome</keyword>
<evidence type="ECO:0000313" key="3">
    <source>
        <dbReference type="Proteomes" id="UP001175228"/>
    </source>
</evidence>
<dbReference type="EMBL" id="JAUEPU010000059">
    <property type="protein sequence ID" value="KAK0484079.1"/>
    <property type="molecule type" value="Genomic_DNA"/>
</dbReference>
<evidence type="ECO:0000313" key="2">
    <source>
        <dbReference type="EMBL" id="KAK0484079.1"/>
    </source>
</evidence>
<feature type="region of interest" description="Disordered" evidence="1">
    <location>
        <begin position="211"/>
        <end position="235"/>
    </location>
</feature>
<sequence>MKNIVPTLVIECATDEFDAVRKPCNMSLDDAVHELRDEAVWFDGFDWLDSRTKWLGFDSSLSSRSEGSTTSPVLSTSTLQTTPSPPPKQAIWIPLSPILDPSTAVEADTVYAGIVYPYAGAEFGDFPSNMERRLSAAIPLPSPDVADLPVRKRSLADVAEPVRSATPPNTLKVDVEVDAPELRLKKRNSEELEVVEDGAGRKRFKTEEIVESPLMSLDNSDHSSSVPPLGEEETR</sequence>
<comment type="caution">
    <text evidence="2">The sequence shown here is derived from an EMBL/GenBank/DDBJ whole genome shotgun (WGS) entry which is preliminary data.</text>
</comment>
<evidence type="ECO:0000256" key="1">
    <source>
        <dbReference type="SAM" id="MobiDB-lite"/>
    </source>
</evidence>